<feature type="domain" description="Microcystin LR degradation protein MlrC N-terminal" evidence="2">
    <location>
        <begin position="3"/>
        <end position="291"/>
    </location>
</feature>
<sequence length="497" mass="52849">MKRVLIVALQQEVSSFNPVPSTRSDFTVHAGDEMRRAYAGTDTYTGGALGVLESAEGIDPICVYSAIACSAGALAHDDYLDLKAELLAAIAAQMTQAIDGVLFLLHGAMATTAETDPEGDILESVRGLVGRAPVFAMSLDLHGILTRRMIAACPAFECLRTYPHVDFAETGARAARLLLRQLQEDLTPVVARLRLPMLVRGDECITQTGIFGQYIARAVERVASDGLIGASVLIGNPFTDVPELCCQVLAISNGDPAGAEHAARAIAEGFFDHRAQLQADLVSLDAAAALAAAGRFPLVLKDAADAPSSGASGDSMEVVRALLDAGCEATILAPVVDAPCTALAHSMGVGASGRFTLGGSCDSRFAPLELDATVAMLSDGQYRMETWGVMEQAGPCAKLRASNLTVIATSRAVQLFDRSLFLAHGEDPRNHQIIVVKSPHCQHRYFDEWADTVVSVDAQGATSARLERLGHRLCPRPIYPLDPETVFIPEVEIFEPL</sequence>
<keyword evidence="4" id="KW-1185">Reference proteome</keyword>
<evidence type="ECO:0000259" key="1">
    <source>
        <dbReference type="Pfam" id="PF07171"/>
    </source>
</evidence>
<dbReference type="InterPro" id="IPR015995">
    <property type="entry name" value="MlrC_N"/>
</dbReference>
<dbReference type="EMBL" id="SLZU01000007">
    <property type="protein sequence ID" value="TCS63236.1"/>
    <property type="molecule type" value="Genomic_DNA"/>
</dbReference>
<dbReference type="Proteomes" id="UP000295696">
    <property type="component" value="Unassembled WGS sequence"/>
</dbReference>
<protein>
    <submittedName>
        <fullName evidence="3">Microcystin degradation protein MlrC</fullName>
    </submittedName>
</protein>
<gene>
    <name evidence="3" type="ORF">EDD52_10769</name>
</gene>
<dbReference type="AlphaFoldDB" id="A0A4R3JDN2"/>
<feature type="domain" description="Microcystin LR degradation protein MlrC C-terminal" evidence="1">
    <location>
        <begin position="300"/>
        <end position="472"/>
    </location>
</feature>
<name>A0A4R3JDN2_9RHOB</name>
<evidence type="ECO:0000313" key="4">
    <source>
        <dbReference type="Proteomes" id="UP000295696"/>
    </source>
</evidence>
<reference evidence="3 4" key="1">
    <citation type="submission" date="2019-03" db="EMBL/GenBank/DDBJ databases">
        <title>Genomic Encyclopedia of Type Strains, Phase IV (KMG-IV): sequencing the most valuable type-strain genomes for metagenomic binning, comparative biology and taxonomic classification.</title>
        <authorList>
            <person name="Goeker M."/>
        </authorList>
    </citation>
    <scope>NUCLEOTIDE SEQUENCE [LARGE SCALE GENOMIC DNA]</scope>
    <source>
        <strain evidence="3 4">DSM 104836</strain>
    </source>
</reference>
<accession>A0A4R3JDN2</accession>
<dbReference type="RefSeq" id="WP_165907521.1">
    <property type="nucleotide sequence ID" value="NZ_SLZU01000007.1"/>
</dbReference>
<dbReference type="InterPro" id="IPR010799">
    <property type="entry name" value="MlrC_C"/>
</dbReference>
<dbReference type="Pfam" id="PF07364">
    <property type="entry name" value="DUF1485"/>
    <property type="match status" value="1"/>
</dbReference>
<dbReference type="Pfam" id="PF07171">
    <property type="entry name" value="MlrC_C"/>
    <property type="match status" value="1"/>
</dbReference>
<organism evidence="3 4">
    <name type="scientific">Primorskyibacter sedentarius</name>
    <dbReference type="NCBI Taxonomy" id="745311"/>
    <lineage>
        <taxon>Bacteria</taxon>
        <taxon>Pseudomonadati</taxon>
        <taxon>Pseudomonadota</taxon>
        <taxon>Alphaproteobacteria</taxon>
        <taxon>Rhodobacterales</taxon>
        <taxon>Roseobacteraceae</taxon>
        <taxon>Primorskyibacter</taxon>
    </lineage>
</organism>
<comment type="caution">
    <text evidence="3">The sequence shown here is derived from an EMBL/GenBank/DDBJ whole genome shotgun (WGS) entry which is preliminary data.</text>
</comment>
<evidence type="ECO:0000313" key="3">
    <source>
        <dbReference type="EMBL" id="TCS63236.1"/>
    </source>
</evidence>
<proteinExistence type="predicted"/>
<evidence type="ECO:0000259" key="2">
    <source>
        <dbReference type="Pfam" id="PF07364"/>
    </source>
</evidence>